<dbReference type="SMART" id="SM00225">
    <property type="entry name" value="BTB"/>
    <property type="match status" value="1"/>
</dbReference>
<dbReference type="Proteomes" id="UP001627154">
    <property type="component" value="Unassembled WGS sequence"/>
</dbReference>
<reference evidence="2 3" key="1">
    <citation type="journal article" date="2024" name="bioRxiv">
        <title>A reference genome for Trichogramma kaykai: A tiny desert-dwelling parasitoid wasp with competing sex-ratio distorters.</title>
        <authorList>
            <person name="Culotta J."/>
            <person name="Lindsey A.R."/>
        </authorList>
    </citation>
    <scope>NUCLEOTIDE SEQUENCE [LARGE SCALE GENOMIC DNA]</scope>
    <source>
        <strain evidence="2 3">KSX58</strain>
    </source>
</reference>
<dbReference type="SUPFAM" id="SSF49599">
    <property type="entry name" value="TRAF domain-like"/>
    <property type="match status" value="1"/>
</dbReference>
<dbReference type="EMBL" id="JBJJXI010000051">
    <property type="protein sequence ID" value="KAL3400242.1"/>
    <property type="molecule type" value="Genomic_DNA"/>
</dbReference>
<dbReference type="SUPFAM" id="SSF54695">
    <property type="entry name" value="POZ domain"/>
    <property type="match status" value="1"/>
</dbReference>
<dbReference type="CDD" id="cd14733">
    <property type="entry name" value="BACK"/>
    <property type="match status" value="1"/>
</dbReference>
<feature type="domain" description="BTB" evidence="1">
    <location>
        <begin position="177"/>
        <end position="245"/>
    </location>
</feature>
<name>A0ABD2X5U7_9HYME</name>
<evidence type="ECO:0000259" key="1">
    <source>
        <dbReference type="PROSITE" id="PS50097"/>
    </source>
</evidence>
<evidence type="ECO:0000313" key="3">
    <source>
        <dbReference type="Proteomes" id="UP001627154"/>
    </source>
</evidence>
<gene>
    <name evidence="2" type="ORF">TKK_006130</name>
</gene>
<dbReference type="PANTHER" id="PTHR24413">
    <property type="entry name" value="SPECKLE-TYPE POZ PROTEIN"/>
    <property type="match status" value="1"/>
</dbReference>
<evidence type="ECO:0000313" key="2">
    <source>
        <dbReference type="EMBL" id="KAL3400242.1"/>
    </source>
</evidence>
<dbReference type="Pfam" id="PF00651">
    <property type="entry name" value="BTB"/>
    <property type="match status" value="1"/>
</dbReference>
<dbReference type="PROSITE" id="PS50097">
    <property type="entry name" value="BTB"/>
    <property type="match status" value="1"/>
</dbReference>
<dbReference type="Gene3D" id="3.30.710.10">
    <property type="entry name" value="Potassium Channel Kv1.1, Chain A"/>
    <property type="match status" value="1"/>
</dbReference>
<dbReference type="InterPro" id="IPR000210">
    <property type="entry name" value="BTB/POZ_dom"/>
</dbReference>
<organism evidence="2 3">
    <name type="scientific">Trichogramma kaykai</name>
    <dbReference type="NCBI Taxonomy" id="54128"/>
    <lineage>
        <taxon>Eukaryota</taxon>
        <taxon>Metazoa</taxon>
        <taxon>Ecdysozoa</taxon>
        <taxon>Arthropoda</taxon>
        <taxon>Hexapoda</taxon>
        <taxon>Insecta</taxon>
        <taxon>Pterygota</taxon>
        <taxon>Neoptera</taxon>
        <taxon>Endopterygota</taxon>
        <taxon>Hymenoptera</taxon>
        <taxon>Apocrita</taxon>
        <taxon>Proctotrupomorpha</taxon>
        <taxon>Chalcidoidea</taxon>
        <taxon>Trichogrammatidae</taxon>
        <taxon>Trichogramma</taxon>
    </lineage>
</organism>
<accession>A0ABD2X5U7</accession>
<comment type="caution">
    <text evidence="2">The sequence shown here is derived from an EMBL/GenBank/DDBJ whole genome shotgun (WGS) entry which is preliminary data.</text>
</comment>
<keyword evidence="3" id="KW-1185">Reference proteome</keyword>
<protein>
    <recommendedName>
        <fullName evidence="1">BTB domain-containing protein</fullName>
    </recommendedName>
</protein>
<proteinExistence type="predicted"/>
<dbReference type="InterPro" id="IPR011333">
    <property type="entry name" value="SKP1/BTB/POZ_sf"/>
</dbReference>
<sequence length="312" mass="35752">MSNVKKFTTHSYINTKYYNYLWVIEDFMLIRETERGYLNSTLFAADELEFQLIFETRYYSSGKYSDYSTLHISSSSNLNKNLPCTYKISVMKDDVSVYTKTNTYQITTEEGLEEIFAIPTLEINKFISSTGSMVVHCELKIATGEEENSAYYEGDDANKGFSPKRNFDWIFLEKELSDVTLKTADGKEIPAHRVLLANASSVFRAMFKHEKGENKTQSVDMVDIAYETAAELLRYIYTGSVENQELFQAMDLLAASDKYQLEELKSVCEQMIGSNLSAENAVDILRAAEKHNAKYLLKKATDFLKVLFRPVR</sequence>
<dbReference type="AlphaFoldDB" id="A0ABD2X5U7"/>